<dbReference type="Proteomes" id="UP000483839">
    <property type="component" value="Unassembled WGS sequence"/>
</dbReference>
<dbReference type="EMBL" id="WLXI01000064">
    <property type="protein sequence ID" value="MTD02527.1"/>
    <property type="molecule type" value="Genomic_DNA"/>
</dbReference>
<comment type="similarity">
    <text evidence="2 3">Belongs to the pseudouridine synthase RluA family.</text>
</comment>
<dbReference type="AlphaFoldDB" id="A0A6L6GBD4"/>
<comment type="catalytic activity">
    <reaction evidence="1 3">
        <text>a uridine in RNA = a pseudouridine in RNA</text>
        <dbReference type="Rhea" id="RHEA:48348"/>
        <dbReference type="Rhea" id="RHEA-COMP:12068"/>
        <dbReference type="Rhea" id="RHEA-COMP:12069"/>
        <dbReference type="ChEBI" id="CHEBI:65314"/>
        <dbReference type="ChEBI" id="CHEBI:65315"/>
    </reaction>
</comment>
<dbReference type="SUPFAM" id="SSF55120">
    <property type="entry name" value="Pseudouridine synthase"/>
    <property type="match status" value="1"/>
</dbReference>
<accession>A0A6L6GBD4</accession>
<evidence type="ECO:0000256" key="3">
    <source>
        <dbReference type="RuleBase" id="RU362028"/>
    </source>
</evidence>
<evidence type="ECO:0000313" key="5">
    <source>
        <dbReference type="EMBL" id="MTD02527.1"/>
    </source>
</evidence>
<evidence type="ECO:0000259" key="4">
    <source>
        <dbReference type="Pfam" id="PF00849"/>
    </source>
</evidence>
<dbReference type="GO" id="GO:0000455">
    <property type="term" value="P:enzyme-directed rRNA pseudouridine synthesis"/>
    <property type="evidence" value="ECO:0007669"/>
    <property type="project" value="TreeGrafter"/>
</dbReference>
<dbReference type="Gene3D" id="3.30.2350.10">
    <property type="entry name" value="Pseudouridine synthase"/>
    <property type="match status" value="1"/>
</dbReference>
<gene>
    <name evidence="5" type="ORF">GKS16_09640</name>
</gene>
<evidence type="ECO:0000256" key="1">
    <source>
        <dbReference type="ARBA" id="ARBA00000073"/>
    </source>
</evidence>
<dbReference type="PANTHER" id="PTHR21600:SF44">
    <property type="entry name" value="RIBOSOMAL LARGE SUBUNIT PSEUDOURIDINE SYNTHASE D"/>
    <property type="match status" value="1"/>
</dbReference>
<keyword evidence="3" id="KW-0413">Isomerase</keyword>
<dbReference type="GO" id="GO:0140098">
    <property type="term" value="F:catalytic activity, acting on RNA"/>
    <property type="evidence" value="ECO:0007669"/>
    <property type="project" value="UniProtKB-ARBA"/>
</dbReference>
<dbReference type="EC" id="5.4.99.-" evidence="3"/>
<dbReference type="CDD" id="cd02869">
    <property type="entry name" value="PseudoU_synth_RluA_like"/>
    <property type="match status" value="1"/>
</dbReference>
<evidence type="ECO:0000313" key="6">
    <source>
        <dbReference type="Proteomes" id="UP000483839"/>
    </source>
</evidence>
<sequence length="294" mass="34085">MKINNPNGFTVSFNNPYPESTVKDLLEKHLLIPRKIRHFLRIKKHILINHQMVNWQNQVQTGDHITLIFDEEDYPSKVIAFGDPKLVDCLYQDEHLIVVNKPEGMKSHANQPDELALLNHVSAYVGKTCYIIHRLDKETSGTILFAKNPFILPIMNRMLENRDISRTYWAFVSGTIKEKKLTIQKPIGRHRHDRRKRVVDMKQGQKAITIVKKLKNDSSSFTLVECHLKTGRTHQIRVHMDAIGHPLKGDPLYAPHLPFERLMLHAHQLEFTHPLNLETIRVKAKSDSFEKGLP</sequence>
<proteinExistence type="inferred from homology"/>
<comment type="caution">
    <text evidence="5">The sequence shown here is derived from an EMBL/GenBank/DDBJ whole genome shotgun (WGS) entry which is preliminary data.</text>
</comment>
<name>A0A6L6GBD4_STRUB</name>
<dbReference type="GO" id="GO:0009982">
    <property type="term" value="F:pseudouridine synthase activity"/>
    <property type="evidence" value="ECO:0007669"/>
    <property type="project" value="InterPro"/>
</dbReference>
<reference evidence="5 6" key="1">
    <citation type="submission" date="2019-11" db="EMBL/GenBank/DDBJ databases">
        <title>Streptococcus uberis isolated from clinical mastitis cases on a southeastern Queensland dairy.</title>
        <authorList>
            <person name="Workentine M.L."/>
            <person name="Price R."/>
            <person name="Olchowy T."/>
        </authorList>
    </citation>
    <scope>NUCLEOTIDE SEQUENCE [LARGE SCALE GENOMIC DNA]</scope>
    <source>
        <strain evidence="5 6">OLC4459-A17</strain>
    </source>
</reference>
<dbReference type="InterPro" id="IPR006225">
    <property type="entry name" value="PsdUridine_synth_RluC/D"/>
</dbReference>
<feature type="domain" description="Pseudouridine synthase RsuA/RluA-like" evidence="4">
    <location>
        <begin position="95"/>
        <end position="241"/>
    </location>
</feature>
<organism evidence="5 6">
    <name type="scientific">Streptococcus uberis</name>
    <dbReference type="NCBI Taxonomy" id="1349"/>
    <lineage>
        <taxon>Bacteria</taxon>
        <taxon>Bacillati</taxon>
        <taxon>Bacillota</taxon>
        <taxon>Bacilli</taxon>
        <taxon>Lactobacillales</taxon>
        <taxon>Streptococcaceae</taxon>
        <taxon>Streptococcus</taxon>
    </lineage>
</organism>
<dbReference type="InterPro" id="IPR006145">
    <property type="entry name" value="PsdUridine_synth_RsuA/RluA"/>
</dbReference>
<dbReference type="InterPro" id="IPR020103">
    <property type="entry name" value="PsdUridine_synth_cat_dom_sf"/>
</dbReference>
<dbReference type="RefSeq" id="WP_046388856.1">
    <property type="nucleotide sequence ID" value="NZ_JADFAX010000005.1"/>
</dbReference>
<dbReference type="InterPro" id="IPR050188">
    <property type="entry name" value="RluA_PseudoU_synthase"/>
</dbReference>
<dbReference type="PANTHER" id="PTHR21600">
    <property type="entry name" value="MITOCHONDRIAL RNA PSEUDOURIDINE SYNTHASE"/>
    <property type="match status" value="1"/>
</dbReference>
<evidence type="ECO:0000256" key="2">
    <source>
        <dbReference type="ARBA" id="ARBA00010876"/>
    </source>
</evidence>
<dbReference type="GO" id="GO:0003723">
    <property type="term" value="F:RNA binding"/>
    <property type="evidence" value="ECO:0007669"/>
    <property type="project" value="InterPro"/>
</dbReference>
<dbReference type="NCBIfam" id="TIGR00005">
    <property type="entry name" value="rluA_subfam"/>
    <property type="match status" value="1"/>
</dbReference>
<comment type="function">
    <text evidence="3">Responsible for synthesis of pseudouridine from uracil.</text>
</comment>
<dbReference type="Pfam" id="PF00849">
    <property type="entry name" value="PseudoU_synth_2"/>
    <property type="match status" value="1"/>
</dbReference>
<protein>
    <recommendedName>
        <fullName evidence="3">Pseudouridine synthase</fullName>
        <ecNumber evidence="3">5.4.99.-</ecNumber>
    </recommendedName>
</protein>